<proteinExistence type="predicted"/>
<gene>
    <name evidence="1" type="ORF">GAK33_05850</name>
</gene>
<evidence type="ECO:0000313" key="2">
    <source>
        <dbReference type="Proteomes" id="UP000467522"/>
    </source>
</evidence>
<name>A0A833PP28_BURL3</name>
<dbReference type="AlphaFoldDB" id="A0A833PP28"/>
<comment type="caution">
    <text evidence="1">The sequence shown here is derived from an EMBL/GenBank/DDBJ whole genome shotgun (WGS) entry which is preliminary data.</text>
</comment>
<organism evidence="1 2">
    <name type="scientific">Burkholderia lata (strain ATCC 17760 / DSM 23089 / LMG 22485 / NCIMB 9086 / R18194 / 383)</name>
    <dbReference type="NCBI Taxonomy" id="482957"/>
    <lineage>
        <taxon>Bacteria</taxon>
        <taxon>Pseudomonadati</taxon>
        <taxon>Pseudomonadota</taxon>
        <taxon>Betaproteobacteria</taxon>
        <taxon>Burkholderiales</taxon>
        <taxon>Burkholderiaceae</taxon>
        <taxon>Burkholderia</taxon>
        <taxon>Burkholderia cepacia complex</taxon>
    </lineage>
</organism>
<dbReference type="RefSeq" id="WP_278650088.1">
    <property type="nucleotide sequence ID" value="NZ_WNDV01000025.1"/>
</dbReference>
<sequence length="191" mass="21526">MSHFVLPPGTFGDIAASPSGGRLDQLLVTDEYRAAMRIATELGHPAVAGIESLLLRDFAEDATPIFQDRVKQYIGFRTRQIMEQMGYVLSQSKVKIGSILFYAGARYKQRDSWTYYVWQRASNPKKIALTADKHGERLPGIEPDCWIPLKPFTGAIHGVIVYGLKDEAVARKEIAEKGYFEYSRERLLRAA</sequence>
<protein>
    <submittedName>
        <fullName evidence="1">Uncharacterized protein</fullName>
    </submittedName>
</protein>
<dbReference type="Proteomes" id="UP000467522">
    <property type="component" value="Unassembled WGS sequence"/>
</dbReference>
<evidence type="ECO:0000313" key="1">
    <source>
        <dbReference type="EMBL" id="KAF1034009.1"/>
    </source>
</evidence>
<dbReference type="EMBL" id="WNDV01000025">
    <property type="protein sequence ID" value="KAF1034009.1"/>
    <property type="molecule type" value="Genomic_DNA"/>
</dbReference>
<reference evidence="2" key="1">
    <citation type="journal article" date="2020" name="MBio">
        <title>Horizontal gene transfer to a defensive symbiont with a reduced genome amongst a multipartite beetle microbiome.</title>
        <authorList>
            <person name="Waterworth S.C."/>
            <person name="Florez L.V."/>
            <person name="Rees E.R."/>
            <person name="Hertweck C."/>
            <person name="Kaltenpoth M."/>
            <person name="Kwan J.C."/>
        </authorList>
    </citation>
    <scope>NUCLEOTIDE SEQUENCE [LARGE SCALE GENOMIC DNA]</scope>
</reference>
<accession>A0A833PP28</accession>